<keyword evidence="1" id="KW-0560">Oxidoreductase</keyword>
<dbReference type="STRING" id="1214573.A0A0G2FY61"/>
<dbReference type="GO" id="GO:0005506">
    <property type="term" value="F:iron ion binding"/>
    <property type="evidence" value="ECO:0007669"/>
    <property type="project" value="InterPro"/>
</dbReference>
<dbReference type="Gene3D" id="2.60.130.10">
    <property type="entry name" value="Aromatic compound dioxygenase"/>
    <property type="match status" value="1"/>
</dbReference>
<dbReference type="GO" id="GO:0016702">
    <property type="term" value="F:oxidoreductase activity, acting on single donors with incorporation of molecular oxygen, incorporation of two atoms of oxygen"/>
    <property type="evidence" value="ECO:0007669"/>
    <property type="project" value="InterPro"/>
</dbReference>
<evidence type="ECO:0000313" key="2">
    <source>
        <dbReference type="Proteomes" id="UP000034680"/>
    </source>
</evidence>
<dbReference type="OrthoDB" id="121380at2759"/>
<sequence length="184" mass="19857">MSFLGANSTGVYGGVSSNNASQEPGNSNLQNTMLRGVQETDYLGVVAFHTIFPGHYSVRANHIHVMIHPVATKAEKNGTLLDLSYSSVGQVFFDQALVLEIEALPMYAANKQPLNLNKDDGLIQQEVGNGSDPFVDYVRLGEGIEDGLLAWYVFGINTSARADAKPASFFYADGGFSDPSFNTK</sequence>
<reference evidence="1 2" key="1">
    <citation type="submission" date="2015-05" db="EMBL/GenBank/DDBJ databases">
        <title>Distinctive expansion of gene families associated with plant cell wall degradation and secondary metabolism in the genomes of grapevine trunk pathogens.</title>
        <authorList>
            <person name="Lawrence D.P."/>
            <person name="Travadon R."/>
            <person name="Rolshausen P.E."/>
            <person name="Baumgartner K."/>
        </authorList>
    </citation>
    <scope>NUCLEOTIDE SEQUENCE [LARGE SCALE GENOMIC DNA]</scope>
    <source>
        <strain evidence="1">DA912</strain>
    </source>
</reference>
<comment type="caution">
    <text evidence="1">The sequence shown here is derived from an EMBL/GenBank/DDBJ whole genome shotgun (WGS) entry which is preliminary data.</text>
</comment>
<organism evidence="1 2">
    <name type="scientific">Diaporthe ampelina</name>
    <dbReference type="NCBI Taxonomy" id="1214573"/>
    <lineage>
        <taxon>Eukaryota</taxon>
        <taxon>Fungi</taxon>
        <taxon>Dikarya</taxon>
        <taxon>Ascomycota</taxon>
        <taxon>Pezizomycotina</taxon>
        <taxon>Sordariomycetes</taxon>
        <taxon>Sordariomycetidae</taxon>
        <taxon>Diaporthales</taxon>
        <taxon>Diaporthaceae</taxon>
        <taxon>Diaporthe</taxon>
    </lineage>
</organism>
<dbReference type="AlphaFoldDB" id="A0A0G2FY61"/>
<name>A0A0G2FY61_9PEZI</name>
<keyword evidence="1" id="KW-0223">Dioxygenase</keyword>
<accession>A0A0G2FY61</accession>
<dbReference type="Proteomes" id="UP000034680">
    <property type="component" value="Unassembled WGS sequence"/>
</dbReference>
<dbReference type="PANTHER" id="PTHR34315">
    <property type="match status" value="1"/>
</dbReference>
<gene>
    <name evidence="1" type="ORF">UCDDA912_g01028</name>
</gene>
<keyword evidence="2" id="KW-1185">Reference proteome</keyword>
<reference evidence="1 2" key="2">
    <citation type="submission" date="2015-05" db="EMBL/GenBank/DDBJ databases">
        <authorList>
            <person name="Morales-Cruz A."/>
            <person name="Amrine K.C."/>
            <person name="Cantu D."/>
        </authorList>
    </citation>
    <scope>NUCLEOTIDE SEQUENCE [LARGE SCALE GENOMIC DNA]</scope>
    <source>
        <strain evidence="1">DA912</strain>
    </source>
</reference>
<evidence type="ECO:0000313" key="1">
    <source>
        <dbReference type="EMBL" id="KKY38996.1"/>
    </source>
</evidence>
<dbReference type="SUPFAM" id="SSF49482">
    <property type="entry name" value="Aromatic compound dioxygenase"/>
    <property type="match status" value="1"/>
</dbReference>
<dbReference type="InterPro" id="IPR015889">
    <property type="entry name" value="Intradiol_dOase_core"/>
</dbReference>
<dbReference type="EMBL" id="LCUC01000041">
    <property type="protein sequence ID" value="KKY38996.1"/>
    <property type="molecule type" value="Genomic_DNA"/>
</dbReference>
<dbReference type="PANTHER" id="PTHR34315:SF1">
    <property type="entry name" value="INTRADIOL RING-CLEAVAGE DIOXYGENASES DOMAIN-CONTAINING PROTEIN-RELATED"/>
    <property type="match status" value="1"/>
</dbReference>
<proteinExistence type="predicted"/>
<protein>
    <submittedName>
        <fullName evidence="1">Putative intradiol ring-cleavage dioxygenase-like protein</fullName>
    </submittedName>
</protein>